<evidence type="ECO:0000259" key="1">
    <source>
        <dbReference type="Pfam" id="PF01636"/>
    </source>
</evidence>
<feature type="domain" description="Aminoglycoside phosphotransferase" evidence="1">
    <location>
        <begin position="57"/>
        <end position="295"/>
    </location>
</feature>
<reference evidence="2 3" key="1">
    <citation type="submission" date="2023-04" db="EMBL/GenBank/DDBJ databases">
        <title>Genome of Basidiobolus ranarum AG-B5.</title>
        <authorList>
            <person name="Stajich J.E."/>
            <person name="Carter-House D."/>
            <person name="Gryganskyi A."/>
        </authorList>
    </citation>
    <scope>NUCLEOTIDE SEQUENCE [LARGE SCALE GENOMIC DNA]</scope>
    <source>
        <strain evidence="2 3">AG-B5</strain>
    </source>
</reference>
<dbReference type="SUPFAM" id="SSF56112">
    <property type="entry name" value="Protein kinase-like (PK-like)"/>
    <property type="match status" value="1"/>
</dbReference>
<organism evidence="2 3">
    <name type="scientific">Basidiobolus ranarum</name>
    <dbReference type="NCBI Taxonomy" id="34480"/>
    <lineage>
        <taxon>Eukaryota</taxon>
        <taxon>Fungi</taxon>
        <taxon>Fungi incertae sedis</taxon>
        <taxon>Zoopagomycota</taxon>
        <taxon>Entomophthoromycotina</taxon>
        <taxon>Basidiobolomycetes</taxon>
        <taxon>Basidiobolales</taxon>
        <taxon>Basidiobolaceae</taxon>
        <taxon>Basidiobolus</taxon>
    </lineage>
</organism>
<dbReference type="Pfam" id="PF01636">
    <property type="entry name" value="APH"/>
    <property type="match status" value="1"/>
</dbReference>
<dbReference type="InterPro" id="IPR002575">
    <property type="entry name" value="Aminoglycoside_PTrfase"/>
</dbReference>
<sequence>MNDTLILIPNELDLITARELYHETSGPRTGITLSFDDADRLIAHHVEKKLDQLFYFKRGYNNRVYMARCTDGSEYIIRLSGKFWDHKKITNETMAIQLAKTVLEDIVQLPEVIGVSECTSQSIAHTKIIPQDYIIMTRLSGVPMDSVWDELSLDDKRIIVRQVAQIFAALRSIKLTTIGNFIKGKDGQPEVGEFMESGMPAFGTWRDFTASNMENEIKLLRQNANNFYEILENLTRLEFLVEKIRSGELEQKFNSADVDEAKERPISFLHGDFESRNMLVIGTHITGLHDFEFAGAFPSENEWCAGFEWLFARSEDPFDEKEQTKVKNLTESQAELRNLLFAELKRNGIPIDNNHIWKTMLYHAQANIAPWWLRENPRENWTEQDERSYTTAVASLTKTLEFFGL</sequence>
<dbReference type="Proteomes" id="UP001479436">
    <property type="component" value="Unassembled WGS sequence"/>
</dbReference>
<dbReference type="EMBL" id="JASJQH010008389">
    <property type="protein sequence ID" value="KAK9693056.1"/>
    <property type="molecule type" value="Genomic_DNA"/>
</dbReference>
<dbReference type="InterPro" id="IPR051678">
    <property type="entry name" value="AGP_Transferase"/>
</dbReference>
<accession>A0ABR2VPY5</accession>
<name>A0ABR2VPY5_9FUNG</name>
<proteinExistence type="predicted"/>
<gene>
    <name evidence="2" type="ORF">K7432_014091</name>
</gene>
<dbReference type="InterPro" id="IPR011009">
    <property type="entry name" value="Kinase-like_dom_sf"/>
</dbReference>
<evidence type="ECO:0000313" key="2">
    <source>
        <dbReference type="EMBL" id="KAK9693056.1"/>
    </source>
</evidence>
<comment type="caution">
    <text evidence="2">The sequence shown here is derived from an EMBL/GenBank/DDBJ whole genome shotgun (WGS) entry which is preliminary data.</text>
</comment>
<evidence type="ECO:0000313" key="3">
    <source>
        <dbReference type="Proteomes" id="UP001479436"/>
    </source>
</evidence>
<protein>
    <recommendedName>
        <fullName evidence="1">Aminoglycoside phosphotransferase domain-containing protein</fullName>
    </recommendedName>
</protein>
<keyword evidence="3" id="KW-1185">Reference proteome</keyword>
<dbReference type="PANTHER" id="PTHR21310:SF15">
    <property type="entry name" value="AMINOGLYCOSIDE PHOSPHOTRANSFERASE DOMAIN-CONTAINING PROTEIN"/>
    <property type="match status" value="1"/>
</dbReference>
<dbReference type="PANTHER" id="PTHR21310">
    <property type="entry name" value="AMINOGLYCOSIDE PHOSPHOTRANSFERASE-RELATED-RELATED"/>
    <property type="match status" value="1"/>
</dbReference>
<dbReference type="Gene3D" id="3.90.1200.10">
    <property type="match status" value="1"/>
</dbReference>